<comment type="caution">
    <text evidence="1">The sequence shown here is derived from an EMBL/GenBank/DDBJ whole genome shotgun (WGS) entry which is preliminary data.</text>
</comment>
<accession>A0A4S4BTM6</accession>
<reference evidence="1 2" key="1">
    <citation type="submission" date="2019-04" db="EMBL/GenBank/DDBJ databases">
        <title>Bacillus sediminilitoris sp. nov., isolated from a tidal flat sediment on the East China Sea.</title>
        <authorList>
            <person name="Wei Y."/>
            <person name="Mao H."/>
            <person name="Fang J."/>
        </authorList>
    </citation>
    <scope>NUCLEOTIDE SEQUENCE [LARGE SCALE GENOMIC DNA]</scope>
    <source>
        <strain evidence="1 2">DSL-17</strain>
    </source>
</reference>
<name>A0A4S4BTM6_9BACI</name>
<dbReference type="AlphaFoldDB" id="A0A4S4BTM6"/>
<evidence type="ECO:0000313" key="1">
    <source>
        <dbReference type="EMBL" id="THF78276.1"/>
    </source>
</evidence>
<proteinExistence type="predicted"/>
<dbReference type="RefSeq" id="WP_136356034.1">
    <property type="nucleotide sequence ID" value="NZ_CP046266.1"/>
</dbReference>
<sequence length="92" mass="10235">MSQEMKIRYGDVEDAVSKMEAAADAFETTLAKDVASGNELDVVTKLNEINNLLEEIGQTYKNVLKDNNQSVLKTIQNLKEVDQDISSSIKSR</sequence>
<protein>
    <recommendedName>
        <fullName evidence="3">YwqI/YxiC family protein</fullName>
    </recommendedName>
</protein>
<gene>
    <name evidence="1" type="ORF">E6W99_17135</name>
</gene>
<dbReference type="EMBL" id="SSNT01000012">
    <property type="protein sequence ID" value="THF78276.1"/>
    <property type="molecule type" value="Genomic_DNA"/>
</dbReference>
<evidence type="ECO:0000313" key="2">
    <source>
        <dbReference type="Proteomes" id="UP000310334"/>
    </source>
</evidence>
<evidence type="ECO:0008006" key="3">
    <source>
        <dbReference type="Google" id="ProtNLM"/>
    </source>
</evidence>
<dbReference type="Proteomes" id="UP000310334">
    <property type="component" value="Unassembled WGS sequence"/>
</dbReference>
<dbReference type="InterPro" id="IPR046318">
    <property type="entry name" value="DUF5344"/>
</dbReference>
<dbReference type="Pfam" id="PF17279">
    <property type="entry name" value="DUF5344"/>
    <property type="match status" value="1"/>
</dbReference>
<organism evidence="1 2">
    <name type="scientific">Metabacillus sediminilitoris</name>
    <dbReference type="NCBI Taxonomy" id="2567941"/>
    <lineage>
        <taxon>Bacteria</taxon>
        <taxon>Bacillati</taxon>
        <taxon>Bacillota</taxon>
        <taxon>Bacilli</taxon>
        <taxon>Bacillales</taxon>
        <taxon>Bacillaceae</taxon>
        <taxon>Metabacillus</taxon>
    </lineage>
</organism>
<dbReference type="OrthoDB" id="2455619at2"/>
<keyword evidence="2" id="KW-1185">Reference proteome</keyword>